<evidence type="ECO:0000313" key="1">
    <source>
        <dbReference type="EnsemblMetazoa" id="GAUT026242-PA"/>
    </source>
</evidence>
<dbReference type="VEuPathDB" id="VectorBase:GAUT026242"/>
<accession>A0A1A9V543</accession>
<evidence type="ECO:0000313" key="2">
    <source>
        <dbReference type="Proteomes" id="UP000078200"/>
    </source>
</evidence>
<dbReference type="EnsemblMetazoa" id="GAUT026242-RA">
    <property type="protein sequence ID" value="GAUT026242-PA"/>
    <property type="gene ID" value="GAUT026242"/>
</dbReference>
<sequence length="107" mass="12528">MREKGEEANKILLKAFAIVRAHHVQFHVDIPTMSSTPNIRHRTFVQVASTVKARRSPVRFYRGFHCNDCIRKMKKGFEHIKDAINGNLINRENEPKIHMVFMFLLIV</sequence>
<proteinExistence type="predicted"/>
<name>A0A1A9V543_GLOAU</name>
<reference evidence="1" key="1">
    <citation type="submission" date="2020-05" db="UniProtKB">
        <authorList>
            <consortium name="EnsemblMetazoa"/>
        </authorList>
    </citation>
    <scope>IDENTIFICATION</scope>
    <source>
        <strain evidence="1">TTRI</strain>
    </source>
</reference>
<dbReference type="Proteomes" id="UP000078200">
    <property type="component" value="Unassembled WGS sequence"/>
</dbReference>
<organism evidence="1 2">
    <name type="scientific">Glossina austeni</name>
    <name type="common">Savannah tsetse fly</name>
    <dbReference type="NCBI Taxonomy" id="7395"/>
    <lineage>
        <taxon>Eukaryota</taxon>
        <taxon>Metazoa</taxon>
        <taxon>Ecdysozoa</taxon>
        <taxon>Arthropoda</taxon>
        <taxon>Hexapoda</taxon>
        <taxon>Insecta</taxon>
        <taxon>Pterygota</taxon>
        <taxon>Neoptera</taxon>
        <taxon>Endopterygota</taxon>
        <taxon>Diptera</taxon>
        <taxon>Brachycera</taxon>
        <taxon>Muscomorpha</taxon>
        <taxon>Hippoboscoidea</taxon>
        <taxon>Glossinidae</taxon>
        <taxon>Glossina</taxon>
    </lineage>
</organism>
<keyword evidence="2" id="KW-1185">Reference proteome</keyword>
<dbReference type="AlphaFoldDB" id="A0A1A9V543"/>
<protein>
    <submittedName>
        <fullName evidence="1">Uncharacterized protein</fullName>
    </submittedName>
</protein>